<dbReference type="InterPro" id="IPR027516">
    <property type="entry name" value="EIF3C"/>
</dbReference>
<dbReference type="SUPFAM" id="SSF46785">
    <property type="entry name" value="Winged helix' DNA-binding domain"/>
    <property type="match status" value="1"/>
</dbReference>
<evidence type="ECO:0000313" key="8">
    <source>
        <dbReference type="Proteomes" id="UP001165083"/>
    </source>
</evidence>
<keyword evidence="8" id="KW-1185">Reference proteome</keyword>
<dbReference type="GO" id="GO:0031369">
    <property type="term" value="F:translation initiation factor binding"/>
    <property type="evidence" value="ECO:0007669"/>
    <property type="project" value="InterPro"/>
</dbReference>
<comment type="similarity">
    <text evidence="4">Belongs to the eIF-3 subunit C family.</text>
</comment>
<comment type="caution">
    <text evidence="7">The sequence shown here is derived from an EMBL/GenBank/DDBJ whole genome shotgun (WGS) entry which is preliminary data.</text>
</comment>
<dbReference type="Pfam" id="PF01399">
    <property type="entry name" value="PCI"/>
    <property type="match status" value="1"/>
</dbReference>
<feature type="compositionally biased region" description="Basic and acidic residues" evidence="5">
    <location>
        <begin position="274"/>
        <end position="283"/>
    </location>
</feature>
<feature type="compositionally biased region" description="Basic and acidic residues" evidence="5">
    <location>
        <begin position="151"/>
        <end position="162"/>
    </location>
</feature>
<evidence type="ECO:0000259" key="6">
    <source>
        <dbReference type="PROSITE" id="PS50250"/>
    </source>
</evidence>
<dbReference type="GO" id="GO:0033290">
    <property type="term" value="C:eukaryotic 48S preinitiation complex"/>
    <property type="evidence" value="ECO:0007669"/>
    <property type="project" value="UniProtKB-UniRule"/>
</dbReference>
<feature type="region of interest" description="Disordered" evidence="5">
    <location>
        <begin position="151"/>
        <end position="283"/>
    </location>
</feature>
<feature type="domain" description="PCI" evidence="6">
    <location>
        <begin position="708"/>
        <end position="883"/>
    </location>
</feature>
<keyword evidence="3 4" id="KW-0648">Protein biosynthesis</keyword>
<dbReference type="PANTHER" id="PTHR13937:SF0">
    <property type="entry name" value="EUKARYOTIC TRANSLATION INITIATION FACTOR 3 SUBUNIT C-RELATED"/>
    <property type="match status" value="1"/>
</dbReference>
<feature type="compositionally biased region" description="Low complexity" evidence="5">
    <location>
        <begin position="176"/>
        <end position="196"/>
    </location>
</feature>
<dbReference type="AlphaFoldDB" id="A0A9W6U9V9"/>
<sequence length="974" mass="109367">MASRFWAGSSSSEEESDASDVSDVETSQQQQARAASRWAVQSDSDSDEEVRVVKSAKDKALENMERHCAGIKNHMKINDWTQIQTEFDELVKQLERAKKTISGLPTFYLRTMVALEDFLFEKVKNKAEQKKMSKENSKALIRMKGKIKKQLEPIRKQIDDFRANPVDSSEEEESESSSSESSSSESDSSSDASSSESESESEKSSASESDDSSDDKSGSDDDSDDSDDSWPSDSSLSSSSSEDDDNMPKGRARWLKQTPVVTKAKKVKGPKVVKQRETRRDSEDEVKKTVVEEELKLSPSQFDRRVKEVVAMRGKKGMDLSDQLNQLRKLANYARRLGPARQIVATMYLVGTSVFDTSSKIDRVMSARHWKQVQANVCTILTLLEKNPEFSLAPLTSEDQADIVRAGREKVTAAQIAAAAAEDAEEDLNFVDILPQAGKKGTIKVSGDLAAFVDRLSEEYTKSLQQTDPHTSEYVARLYDENLLIEVAERVQAFYSRKNDFQRASTMALVRAELIYYKHDSVASALYEAQAKRAKFGDPVFLHPACTSTNANKTKEFDVSTTHPASVMGQPSVEVTPVDAEKLLRDVCRFVFQHGDIRAKTRAMLCRIYHHALHDRFHEARDLLLMSHIQDNITDADIPTQILFNRMMAQLGLCAFRCGLVWEAHACLSEICTGSRTKELLAQGLQSFRYGERDLEQERLERRRQVPYHMHINLDLLETCHLVSAMLLEVPNMVNSRLSDRKRMVSKAFRKLLEFHERLVFEGPPENPRDHVVAAAKLLAQGSWRKSAELLVGLPVWDLFPGANVSQRVKSMVQHKIQVEALRTYLLAFSAEYDSVSLARLMEMFELDDKTVHSVVSKMMINEELQGAWDQSSQAIVLYKTERSTLQTLAVQYSDKLSQIVENNERMMDLRSGTSKEEWSNRRGGGDGRRGGSNRIGFSASGGRRGDNQGGRGGFRPRRGGGSGGGRGPRQQRQ</sequence>
<comment type="subunit">
    <text evidence="4">Component of the eukaryotic translation initiation factor 3 (eIF-3) complex.</text>
</comment>
<name>A0A9W6U9V9_9STRA</name>
<feature type="region of interest" description="Disordered" evidence="5">
    <location>
        <begin position="908"/>
        <end position="974"/>
    </location>
</feature>
<dbReference type="GO" id="GO:0003723">
    <property type="term" value="F:RNA binding"/>
    <property type="evidence" value="ECO:0007669"/>
    <property type="project" value="InterPro"/>
</dbReference>
<dbReference type="PANTHER" id="PTHR13937">
    <property type="entry name" value="EUKARYOTIC TRANSLATION INITATION FACTOR 3, SUBUNIT 8 EIF3S8 -RELATED"/>
    <property type="match status" value="1"/>
</dbReference>
<dbReference type="SMART" id="SM00088">
    <property type="entry name" value="PINT"/>
    <property type="match status" value="1"/>
</dbReference>
<evidence type="ECO:0000256" key="5">
    <source>
        <dbReference type="SAM" id="MobiDB-lite"/>
    </source>
</evidence>
<dbReference type="InterPro" id="IPR008905">
    <property type="entry name" value="EIF3C_N_dom"/>
</dbReference>
<feature type="compositionally biased region" description="Acidic residues" evidence="5">
    <location>
        <begin position="12"/>
        <end position="23"/>
    </location>
</feature>
<feature type="compositionally biased region" description="Gly residues" evidence="5">
    <location>
        <begin position="948"/>
        <end position="968"/>
    </location>
</feature>
<evidence type="ECO:0000256" key="3">
    <source>
        <dbReference type="ARBA" id="ARBA00022917"/>
    </source>
</evidence>
<comment type="subcellular location">
    <subcellularLocation>
        <location evidence="4">Cytoplasm</location>
    </subcellularLocation>
</comment>
<dbReference type="InterPro" id="IPR058999">
    <property type="entry name" value="EIF3CL_C"/>
</dbReference>
<evidence type="ECO:0000256" key="4">
    <source>
        <dbReference type="HAMAP-Rule" id="MF_03002"/>
    </source>
</evidence>
<dbReference type="InterPro" id="IPR036390">
    <property type="entry name" value="WH_DNA-bd_sf"/>
</dbReference>
<keyword evidence="1 4" id="KW-0963">Cytoplasm</keyword>
<feature type="region of interest" description="Disordered" evidence="5">
    <location>
        <begin position="1"/>
        <end position="52"/>
    </location>
</feature>
<protein>
    <recommendedName>
        <fullName evidence="4">Eukaryotic translation initiation factor 3 subunit C</fullName>
        <shortName evidence="4">eIF3c</shortName>
    </recommendedName>
    <alternativeName>
        <fullName evidence="4">Eukaryotic translation initiation factor 3 subunit 8</fullName>
    </alternativeName>
</protein>
<dbReference type="HAMAP" id="MF_03002">
    <property type="entry name" value="eIF3c"/>
    <property type="match status" value="1"/>
</dbReference>
<feature type="compositionally biased region" description="Acidic residues" evidence="5">
    <location>
        <begin position="220"/>
        <end position="230"/>
    </location>
</feature>
<dbReference type="PROSITE" id="PS50250">
    <property type="entry name" value="PCI"/>
    <property type="match status" value="1"/>
</dbReference>
<dbReference type="GO" id="GO:0001732">
    <property type="term" value="P:formation of cytoplasmic translation initiation complex"/>
    <property type="evidence" value="ECO:0007669"/>
    <property type="project" value="UniProtKB-UniRule"/>
</dbReference>
<evidence type="ECO:0000256" key="2">
    <source>
        <dbReference type="ARBA" id="ARBA00022540"/>
    </source>
</evidence>
<dbReference type="GO" id="GO:0016282">
    <property type="term" value="C:eukaryotic 43S preinitiation complex"/>
    <property type="evidence" value="ECO:0007669"/>
    <property type="project" value="UniProtKB-UniRule"/>
</dbReference>
<proteinExistence type="inferred from homology"/>
<dbReference type="Pfam" id="PF26569">
    <property type="entry name" value="EIF3CL_C"/>
    <property type="match status" value="1"/>
</dbReference>
<dbReference type="Pfam" id="PF05470">
    <property type="entry name" value="eIF-3c_N"/>
    <property type="match status" value="2"/>
</dbReference>
<organism evidence="7 8">
    <name type="scientific">Phytophthora lilii</name>
    <dbReference type="NCBI Taxonomy" id="2077276"/>
    <lineage>
        <taxon>Eukaryota</taxon>
        <taxon>Sar</taxon>
        <taxon>Stramenopiles</taxon>
        <taxon>Oomycota</taxon>
        <taxon>Peronosporomycetes</taxon>
        <taxon>Peronosporales</taxon>
        <taxon>Peronosporaceae</taxon>
        <taxon>Phytophthora</taxon>
    </lineage>
</organism>
<evidence type="ECO:0000313" key="7">
    <source>
        <dbReference type="EMBL" id="GMF27922.1"/>
    </source>
</evidence>
<dbReference type="OrthoDB" id="29647at2759"/>
<keyword evidence="2 4" id="KW-0396">Initiation factor</keyword>
<dbReference type="Proteomes" id="UP001165083">
    <property type="component" value="Unassembled WGS sequence"/>
</dbReference>
<dbReference type="EMBL" id="BSXW01000686">
    <property type="protein sequence ID" value="GMF27922.1"/>
    <property type="molecule type" value="Genomic_DNA"/>
</dbReference>
<feature type="compositionally biased region" description="Low complexity" evidence="5">
    <location>
        <begin position="24"/>
        <end position="42"/>
    </location>
</feature>
<dbReference type="GO" id="GO:0003743">
    <property type="term" value="F:translation initiation factor activity"/>
    <property type="evidence" value="ECO:0007669"/>
    <property type="project" value="UniProtKB-UniRule"/>
</dbReference>
<comment type="function">
    <text evidence="4">Component of the eukaryotic translation initiation factor 3 (eIF-3) complex, which is involved in protein synthesis of a specialized repertoire of mRNAs and, together with other initiation factors, stimulates binding of mRNA and methionyl-tRNAi to the 40S ribosome. The eIF-3 complex specifically targets and initiates translation of a subset of mRNAs involved in cell proliferation.</text>
</comment>
<evidence type="ECO:0000256" key="1">
    <source>
        <dbReference type="ARBA" id="ARBA00022490"/>
    </source>
</evidence>
<gene>
    <name evidence="7" type="ORF">Plil01_001171300</name>
</gene>
<feature type="compositionally biased region" description="Basic and acidic residues" evidence="5">
    <location>
        <begin position="908"/>
        <end position="930"/>
    </location>
</feature>
<accession>A0A9W6U9V9</accession>
<feature type="compositionally biased region" description="Basic residues" evidence="5">
    <location>
        <begin position="263"/>
        <end position="273"/>
    </location>
</feature>
<feature type="compositionally biased region" description="Low complexity" evidence="5">
    <location>
        <begin position="231"/>
        <end position="240"/>
    </location>
</feature>
<reference evidence="7" key="1">
    <citation type="submission" date="2023-04" db="EMBL/GenBank/DDBJ databases">
        <title>Phytophthora lilii NBRC 32176.</title>
        <authorList>
            <person name="Ichikawa N."/>
            <person name="Sato H."/>
            <person name="Tonouchi N."/>
        </authorList>
    </citation>
    <scope>NUCLEOTIDE SEQUENCE</scope>
    <source>
        <strain evidence="7">NBRC 32176</strain>
    </source>
</reference>
<dbReference type="GO" id="GO:0005852">
    <property type="term" value="C:eukaryotic translation initiation factor 3 complex"/>
    <property type="evidence" value="ECO:0007669"/>
    <property type="project" value="UniProtKB-UniRule"/>
</dbReference>
<dbReference type="InterPro" id="IPR000717">
    <property type="entry name" value="PCI_dom"/>
</dbReference>